<gene>
    <name evidence="7" type="ORF">Pta02_07130</name>
</gene>
<protein>
    <submittedName>
        <fullName evidence="7">Transcriptional regulator</fullName>
    </submittedName>
</protein>
<evidence type="ECO:0000256" key="5">
    <source>
        <dbReference type="PROSITE-ProRule" id="PRU00335"/>
    </source>
</evidence>
<keyword evidence="4" id="KW-0804">Transcription</keyword>
<dbReference type="InterPro" id="IPR039538">
    <property type="entry name" value="BetI_C"/>
</dbReference>
<keyword evidence="2" id="KW-0805">Transcription regulation</keyword>
<dbReference type="EMBL" id="BOOK01000004">
    <property type="protein sequence ID" value="GIH98704.1"/>
    <property type="molecule type" value="Genomic_DNA"/>
</dbReference>
<dbReference type="GO" id="GO:0003700">
    <property type="term" value="F:DNA-binding transcription factor activity"/>
    <property type="evidence" value="ECO:0007669"/>
    <property type="project" value="TreeGrafter"/>
</dbReference>
<dbReference type="InterPro" id="IPR050109">
    <property type="entry name" value="HTH-type_TetR-like_transc_reg"/>
</dbReference>
<dbReference type="AlphaFoldDB" id="A0A8J3WQ80"/>
<dbReference type="Gene3D" id="1.10.357.10">
    <property type="entry name" value="Tetracycline Repressor, domain 2"/>
    <property type="match status" value="1"/>
</dbReference>
<evidence type="ECO:0000259" key="6">
    <source>
        <dbReference type="PROSITE" id="PS50977"/>
    </source>
</evidence>
<dbReference type="PROSITE" id="PS50977">
    <property type="entry name" value="HTH_TETR_2"/>
    <property type="match status" value="1"/>
</dbReference>
<comment type="caution">
    <text evidence="7">The sequence shown here is derived from an EMBL/GenBank/DDBJ whole genome shotgun (WGS) entry which is preliminary data.</text>
</comment>
<dbReference type="SUPFAM" id="SSF46689">
    <property type="entry name" value="Homeodomain-like"/>
    <property type="match status" value="1"/>
</dbReference>
<evidence type="ECO:0000256" key="1">
    <source>
        <dbReference type="ARBA" id="ARBA00022491"/>
    </source>
</evidence>
<keyword evidence="1" id="KW-0678">Repressor</keyword>
<name>A0A8J3WQ80_9ACTN</name>
<evidence type="ECO:0000256" key="3">
    <source>
        <dbReference type="ARBA" id="ARBA00023125"/>
    </source>
</evidence>
<sequence length="206" mass="22658">MARGQARGTGRRRLERPREQMLEAAMEAITEYGPAETTMAELARRLGTSGGHVLYYFGSKDQVLLETLRWSEEKHVPGRTALLASGGSAMDRIPAYAGLYLPEGAADPRWLLWVHVWGRTLAVPELRDTQVELDLAWHRDLVALLEQGARAGEFAPVNLEDFSVRLRAMLDGFSTQIVIGVPGVTREGSIVHATAYARQALLPAPA</sequence>
<dbReference type="SUPFAM" id="SSF48498">
    <property type="entry name" value="Tetracyclin repressor-like, C-terminal domain"/>
    <property type="match status" value="1"/>
</dbReference>
<dbReference type="PANTHER" id="PTHR30055">
    <property type="entry name" value="HTH-TYPE TRANSCRIPTIONAL REGULATOR RUTR"/>
    <property type="match status" value="1"/>
</dbReference>
<feature type="domain" description="HTH tetR-type" evidence="6">
    <location>
        <begin position="15"/>
        <end position="75"/>
    </location>
</feature>
<evidence type="ECO:0000313" key="8">
    <source>
        <dbReference type="Proteomes" id="UP000634476"/>
    </source>
</evidence>
<keyword evidence="8" id="KW-1185">Reference proteome</keyword>
<reference evidence="7" key="1">
    <citation type="submission" date="2021-01" db="EMBL/GenBank/DDBJ databases">
        <title>Whole genome shotgun sequence of Planobispora takensis NBRC 109077.</title>
        <authorList>
            <person name="Komaki H."/>
            <person name="Tamura T."/>
        </authorList>
    </citation>
    <scope>NUCLEOTIDE SEQUENCE</scope>
    <source>
        <strain evidence="7">NBRC 109077</strain>
    </source>
</reference>
<evidence type="ECO:0000256" key="2">
    <source>
        <dbReference type="ARBA" id="ARBA00023015"/>
    </source>
</evidence>
<dbReference type="GO" id="GO:0000976">
    <property type="term" value="F:transcription cis-regulatory region binding"/>
    <property type="evidence" value="ECO:0007669"/>
    <property type="project" value="TreeGrafter"/>
</dbReference>
<feature type="DNA-binding region" description="H-T-H motif" evidence="5">
    <location>
        <begin position="38"/>
        <end position="57"/>
    </location>
</feature>
<dbReference type="InterPro" id="IPR009057">
    <property type="entry name" value="Homeodomain-like_sf"/>
</dbReference>
<dbReference type="PANTHER" id="PTHR30055:SF200">
    <property type="entry name" value="HTH-TYPE TRANSCRIPTIONAL REPRESSOR BDCR"/>
    <property type="match status" value="1"/>
</dbReference>
<proteinExistence type="predicted"/>
<dbReference type="RefSeq" id="WP_203873182.1">
    <property type="nucleotide sequence ID" value="NZ_BOOK01000004.1"/>
</dbReference>
<dbReference type="Pfam" id="PF00440">
    <property type="entry name" value="TetR_N"/>
    <property type="match status" value="1"/>
</dbReference>
<evidence type="ECO:0000256" key="4">
    <source>
        <dbReference type="ARBA" id="ARBA00023163"/>
    </source>
</evidence>
<evidence type="ECO:0000313" key="7">
    <source>
        <dbReference type="EMBL" id="GIH98704.1"/>
    </source>
</evidence>
<accession>A0A8J3WQ80</accession>
<keyword evidence="3 5" id="KW-0238">DNA-binding</keyword>
<dbReference type="InterPro" id="IPR036271">
    <property type="entry name" value="Tet_transcr_reg_TetR-rel_C_sf"/>
</dbReference>
<dbReference type="Pfam" id="PF13977">
    <property type="entry name" value="TetR_C_6"/>
    <property type="match status" value="1"/>
</dbReference>
<dbReference type="Proteomes" id="UP000634476">
    <property type="component" value="Unassembled WGS sequence"/>
</dbReference>
<organism evidence="7 8">
    <name type="scientific">Planobispora takensis</name>
    <dbReference type="NCBI Taxonomy" id="1367882"/>
    <lineage>
        <taxon>Bacteria</taxon>
        <taxon>Bacillati</taxon>
        <taxon>Actinomycetota</taxon>
        <taxon>Actinomycetes</taxon>
        <taxon>Streptosporangiales</taxon>
        <taxon>Streptosporangiaceae</taxon>
        <taxon>Planobispora</taxon>
    </lineage>
</organism>
<dbReference type="InterPro" id="IPR001647">
    <property type="entry name" value="HTH_TetR"/>
</dbReference>